<dbReference type="RefSeq" id="WP_010965755.1">
    <property type="nucleotide sequence ID" value="NC_003030.1"/>
</dbReference>
<dbReference type="eggNOG" id="ENOG50335GC">
    <property type="taxonomic scope" value="Bacteria"/>
</dbReference>
<dbReference type="PIR" id="C97203">
    <property type="entry name" value="C97203"/>
</dbReference>
<dbReference type="OrthoDB" id="1929587at2"/>
<dbReference type="EMBL" id="AE001437">
    <property type="protein sequence ID" value="AAK80414.1"/>
    <property type="molecule type" value="Genomic_DNA"/>
</dbReference>
<name>Q97GA9_CLOAB</name>
<organism evidence="2 3">
    <name type="scientific">Clostridium acetobutylicum (strain ATCC 824 / DSM 792 / JCM 1419 / IAM 19013 / LMG 5710 / NBRC 13948 / NRRL B-527 / VKM B-1787 / 2291 / W)</name>
    <dbReference type="NCBI Taxonomy" id="272562"/>
    <lineage>
        <taxon>Bacteria</taxon>
        <taxon>Bacillati</taxon>
        <taxon>Bacillota</taxon>
        <taxon>Clostridia</taxon>
        <taxon>Eubacteriales</taxon>
        <taxon>Clostridiaceae</taxon>
        <taxon>Clostridium</taxon>
    </lineage>
</organism>
<dbReference type="STRING" id="272562.CA_C2460"/>
<protein>
    <submittedName>
        <fullName evidence="2">Uncharacterized protein</fullName>
    </submittedName>
</protein>
<reference evidence="2 3" key="1">
    <citation type="journal article" date="2001" name="J. Bacteriol.">
        <title>Genome sequence and comparative analysis of the solvent-producing bacterium Clostridium acetobutylicum.</title>
        <authorList>
            <person name="Nolling J."/>
            <person name="Breton G."/>
            <person name="Omelchenko M.V."/>
            <person name="Makarova K.S."/>
            <person name="Zeng Q."/>
            <person name="Gibson R."/>
            <person name="Lee H.M."/>
            <person name="Dubois J."/>
            <person name="Qiu D."/>
            <person name="Hitti J."/>
            <person name="Wolf Y.I."/>
            <person name="Tatusov R.L."/>
            <person name="Sabathe F."/>
            <person name="Doucette-Stamm L."/>
            <person name="Soucaille P."/>
            <person name="Daly M.J."/>
            <person name="Bennett G.N."/>
            <person name="Koonin E.V."/>
            <person name="Smith D.R."/>
        </authorList>
    </citation>
    <scope>NUCLEOTIDE SEQUENCE [LARGE SCALE GENOMIC DNA]</scope>
    <source>
        <strain evidence="3">ATCC 824 / DSM 792 / JCM 1419 / LMG 5710 / VKM B-1787</strain>
    </source>
</reference>
<accession>Q97GA9</accession>
<dbReference type="KEGG" id="cac:CA_C2460"/>
<dbReference type="GeneID" id="44998938"/>
<gene>
    <name evidence="2" type="ordered locus">CA_C2460</name>
</gene>
<evidence type="ECO:0000313" key="2">
    <source>
        <dbReference type="EMBL" id="AAK80414.1"/>
    </source>
</evidence>
<feature type="region of interest" description="Disordered" evidence="1">
    <location>
        <begin position="43"/>
        <end position="100"/>
    </location>
</feature>
<dbReference type="HOGENOM" id="CLU_1552773_0_0_9"/>
<keyword evidence="3" id="KW-1185">Reference proteome</keyword>
<dbReference type="Proteomes" id="UP000000814">
    <property type="component" value="Chromosome"/>
</dbReference>
<sequence>MDEKSKKVLENYKDKKLSAEFGEEISDLRSQLSAMECTLNQLKSSGSSVSGRQSFYGTQSQMSQQGQQGQQAQQSQQTATQLMSQIQNFRQQAQQQQQQTQQQLQNSVKQAMDALNQVNQQIVSNEVFGKMNQIINQAQEQLNIMAMGEQQNKQNQGGSTSYMQTNMQKNMQSTMQSGSMQ</sequence>
<evidence type="ECO:0000313" key="3">
    <source>
        <dbReference type="Proteomes" id="UP000000814"/>
    </source>
</evidence>
<dbReference type="AlphaFoldDB" id="Q97GA9"/>
<proteinExistence type="predicted"/>
<feature type="compositionally biased region" description="Low complexity" evidence="1">
    <location>
        <begin position="44"/>
        <end position="100"/>
    </location>
</feature>
<evidence type="ECO:0000256" key="1">
    <source>
        <dbReference type="SAM" id="MobiDB-lite"/>
    </source>
</evidence>
<feature type="region of interest" description="Disordered" evidence="1">
    <location>
        <begin position="151"/>
        <end position="181"/>
    </location>
</feature>
<dbReference type="PATRIC" id="fig|272562.8.peg.2656"/>